<dbReference type="Proteomes" id="UP000306196">
    <property type="component" value="Unassembled WGS sequence"/>
</dbReference>
<reference evidence="3 4" key="1">
    <citation type="submission" date="2019-05" db="EMBL/GenBank/DDBJ databases">
        <title>Verrucobacter flavum gen. nov., sp. nov. a new member of the family Verrucomicrobiaceae.</title>
        <authorList>
            <person name="Szuroczki S."/>
            <person name="Abbaszade G."/>
            <person name="Szabo A."/>
            <person name="Felfoldi T."/>
            <person name="Schumann P."/>
            <person name="Boka K."/>
            <person name="Keki Z."/>
            <person name="Toumi M."/>
            <person name="Toth E."/>
        </authorList>
    </citation>
    <scope>NUCLEOTIDE SEQUENCE [LARGE SCALE GENOMIC DNA]</scope>
    <source>
        <strain evidence="3 4">MG-N-17</strain>
    </source>
</reference>
<keyword evidence="2" id="KW-0732">Signal</keyword>
<comment type="caution">
    <text evidence="3">The sequence shown here is derived from an EMBL/GenBank/DDBJ whole genome shotgun (WGS) entry which is preliminary data.</text>
</comment>
<proteinExistence type="predicted"/>
<evidence type="ECO:0008006" key="5">
    <source>
        <dbReference type="Google" id="ProtNLM"/>
    </source>
</evidence>
<protein>
    <recommendedName>
        <fullName evidence="5">DUF4412 domain-containing protein</fullName>
    </recommendedName>
</protein>
<keyword evidence="4" id="KW-1185">Reference proteome</keyword>
<evidence type="ECO:0000256" key="2">
    <source>
        <dbReference type="SAM" id="SignalP"/>
    </source>
</evidence>
<sequence>MKHYPSVVSPSLAILLAALAINMSSWSLQAQTLPDNPVVKGTFLGDGKDGKIQHLVVQTREPFSDKAAIRLIFTEKDPSKSKKPEFDAAFKKLGSALMISVFKDGGIFGCEVAHTAHEKSPFSAVGEIKMIDFKVTETHVSGQLATGGELDAFDQKWNVDLTFSAPLPKGAFVAVADPASAMPKKADADAASEEEREKPVDAGPKMPVSELPLPAGAVDVEYKKVVEHIGFRSDASVSVVANDFSAKLKKQGWKETPGGLMAKTNAILKRKLNGAELTIMVQPAGKGCTVKIFTQGLDWSNPPTSSSSPSAESKPAKSKTTDAESIEAEANRLIKEAMKQIPAGF</sequence>
<dbReference type="OrthoDB" id="186037at2"/>
<feature type="signal peptide" evidence="2">
    <location>
        <begin position="1"/>
        <end position="30"/>
    </location>
</feature>
<accession>A0A5R8K960</accession>
<name>A0A5R8K960_9BACT</name>
<feature type="region of interest" description="Disordered" evidence="1">
    <location>
        <begin position="299"/>
        <end position="329"/>
    </location>
</feature>
<feature type="compositionally biased region" description="Basic and acidic residues" evidence="1">
    <location>
        <begin position="184"/>
        <end position="200"/>
    </location>
</feature>
<dbReference type="AlphaFoldDB" id="A0A5R8K960"/>
<evidence type="ECO:0000313" key="4">
    <source>
        <dbReference type="Proteomes" id="UP000306196"/>
    </source>
</evidence>
<gene>
    <name evidence="3" type="ORF">FEM03_20535</name>
</gene>
<organism evidence="3 4">
    <name type="scientific">Phragmitibacter flavus</name>
    <dbReference type="NCBI Taxonomy" id="2576071"/>
    <lineage>
        <taxon>Bacteria</taxon>
        <taxon>Pseudomonadati</taxon>
        <taxon>Verrucomicrobiota</taxon>
        <taxon>Verrucomicrobiia</taxon>
        <taxon>Verrucomicrobiales</taxon>
        <taxon>Verrucomicrobiaceae</taxon>
        <taxon>Phragmitibacter</taxon>
    </lineage>
</organism>
<dbReference type="EMBL" id="VAUV01000018">
    <property type="protein sequence ID" value="TLD68864.1"/>
    <property type="molecule type" value="Genomic_DNA"/>
</dbReference>
<feature type="region of interest" description="Disordered" evidence="1">
    <location>
        <begin position="183"/>
        <end position="208"/>
    </location>
</feature>
<feature type="chain" id="PRO_5024306387" description="DUF4412 domain-containing protein" evidence="2">
    <location>
        <begin position="31"/>
        <end position="345"/>
    </location>
</feature>
<feature type="compositionally biased region" description="Low complexity" evidence="1">
    <location>
        <begin position="302"/>
        <end position="313"/>
    </location>
</feature>
<evidence type="ECO:0000313" key="3">
    <source>
        <dbReference type="EMBL" id="TLD68864.1"/>
    </source>
</evidence>
<evidence type="ECO:0000256" key="1">
    <source>
        <dbReference type="SAM" id="MobiDB-lite"/>
    </source>
</evidence>
<dbReference type="RefSeq" id="WP_138088181.1">
    <property type="nucleotide sequence ID" value="NZ_VAUV01000018.1"/>
</dbReference>